<evidence type="ECO:0000313" key="1">
    <source>
        <dbReference type="EMBL" id="WPU67121.1"/>
    </source>
</evidence>
<reference evidence="1 2" key="1">
    <citation type="submission" date="2023-11" db="EMBL/GenBank/DDBJ databases">
        <title>Peredibacter starrii A3.12.</title>
        <authorList>
            <person name="Mitchell R.J."/>
        </authorList>
    </citation>
    <scope>NUCLEOTIDE SEQUENCE [LARGE SCALE GENOMIC DNA]</scope>
    <source>
        <strain evidence="1 2">A3.12</strain>
    </source>
</reference>
<evidence type="ECO:0000313" key="2">
    <source>
        <dbReference type="Proteomes" id="UP001324634"/>
    </source>
</evidence>
<dbReference type="EMBL" id="CP139487">
    <property type="protein sequence ID" value="WPU67121.1"/>
    <property type="molecule type" value="Genomic_DNA"/>
</dbReference>
<gene>
    <name evidence="1" type="ORF">SOO65_10180</name>
</gene>
<organism evidence="1 2">
    <name type="scientific">Peredibacter starrii</name>
    <dbReference type="NCBI Taxonomy" id="28202"/>
    <lineage>
        <taxon>Bacteria</taxon>
        <taxon>Pseudomonadati</taxon>
        <taxon>Bdellovibrionota</taxon>
        <taxon>Bacteriovoracia</taxon>
        <taxon>Bacteriovoracales</taxon>
        <taxon>Bacteriovoracaceae</taxon>
        <taxon>Peredibacter</taxon>
    </lineage>
</organism>
<protein>
    <submittedName>
        <fullName evidence="1">Uncharacterized protein</fullName>
    </submittedName>
</protein>
<accession>A0AAX4HV43</accession>
<keyword evidence="2" id="KW-1185">Reference proteome</keyword>
<name>A0AAX4HV43_9BACT</name>
<proteinExistence type="predicted"/>
<sequence length="43" mass="4909">MRLLLVLVLGFSFAAYGQRVKENIKQSTTQTTDSKPVKKQVRK</sequence>
<dbReference type="Proteomes" id="UP001324634">
    <property type="component" value="Chromosome"/>
</dbReference>
<dbReference type="KEGG" id="psti:SOO65_10180"/>
<dbReference type="RefSeq" id="WP_321399999.1">
    <property type="nucleotide sequence ID" value="NZ_CP139487.1"/>
</dbReference>
<dbReference type="AlphaFoldDB" id="A0AAX4HV43"/>